<evidence type="ECO:0000256" key="1">
    <source>
        <dbReference type="ARBA" id="ARBA00004245"/>
    </source>
</evidence>
<name>A0AAU9KS17_9STRA</name>
<dbReference type="InterPro" id="IPR011004">
    <property type="entry name" value="Trimer_LpxA-like_sf"/>
</dbReference>
<evidence type="ECO:0000256" key="5">
    <source>
        <dbReference type="ARBA" id="ARBA00023212"/>
    </source>
</evidence>
<evidence type="ECO:0000256" key="6">
    <source>
        <dbReference type="ARBA" id="ARBA00034687"/>
    </source>
</evidence>
<evidence type="ECO:0000256" key="3">
    <source>
        <dbReference type="ARBA" id="ARBA00016573"/>
    </source>
</evidence>
<evidence type="ECO:0000313" key="8">
    <source>
        <dbReference type="EMBL" id="CAH0517883.1"/>
    </source>
</evidence>
<accession>A0AAU9KS17</accession>
<evidence type="ECO:0000256" key="2">
    <source>
        <dbReference type="ARBA" id="ARBA00007719"/>
    </source>
</evidence>
<dbReference type="SUPFAM" id="SSF51161">
    <property type="entry name" value="Trimeric LpxA-like enzymes"/>
    <property type="match status" value="1"/>
</dbReference>
<reference evidence="7 9" key="1">
    <citation type="submission" date="2021-11" db="EMBL/GenBank/DDBJ databases">
        <authorList>
            <person name="Islam A."/>
            <person name="Islam S."/>
            <person name="Flora M.S."/>
            <person name="Rahman M."/>
            <person name="Ziaur R.M."/>
            <person name="Epstein J.H."/>
            <person name="Hassan M."/>
            <person name="Klassen M."/>
            <person name="Woodard K."/>
            <person name="Webb A."/>
            <person name="Webby R.J."/>
            <person name="El Zowalaty M.E."/>
        </authorList>
    </citation>
    <scope>NUCLEOTIDE SEQUENCE</scope>
    <source>
        <strain evidence="8">Pbs1</strain>
        <strain evidence="7">Pbs3</strain>
    </source>
</reference>
<evidence type="ECO:0000313" key="9">
    <source>
        <dbReference type="Proteomes" id="UP001158986"/>
    </source>
</evidence>
<dbReference type="GO" id="GO:0007052">
    <property type="term" value="P:mitotic spindle organization"/>
    <property type="evidence" value="ECO:0007669"/>
    <property type="project" value="TreeGrafter"/>
</dbReference>
<proteinExistence type="inferred from homology"/>
<dbReference type="InterPro" id="IPR027777">
    <property type="entry name" value="DCTN6"/>
</dbReference>
<dbReference type="PANTHER" id="PTHR13072">
    <property type="entry name" value="DYNACTIN 6"/>
    <property type="match status" value="1"/>
</dbReference>
<protein>
    <recommendedName>
        <fullName evidence="3">Dynactin subunit 6</fullName>
    </recommendedName>
</protein>
<organism evidence="7 10">
    <name type="scientific">Peronospora belbahrii</name>
    <dbReference type="NCBI Taxonomy" id="622444"/>
    <lineage>
        <taxon>Eukaryota</taxon>
        <taxon>Sar</taxon>
        <taxon>Stramenopiles</taxon>
        <taxon>Oomycota</taxon>
        <taxon>Peronosporomycetes</taxon>
        <taxon>Peronosporales</taxon>
        <taxon>Peronosporaceae</taxon>
        <taxon>Peronospora</taxon>
    </lineage>
</organism>
<keyword evidence="5" id="KW-0206">Cytoskeleton</keyword>
<dbReference type="EMBL" id="CAKKTJ010000168">
    <property type="protein sequence ID" value="CAH0477156.1"/>
    <property type="molecule type" value="Genomic_DNA"/>
</dbReference>
<dbReference type="PANTHER" id="PTHR13072:SF0">
    <property type="entry name" value="DYNACTIN SUBUNIT 6"/>
    <property type="match status" value="1"/>
</dbReference>
<sequence>MQVACSAAVCMEAQLQGNVTVGEQCGVHPGASIRSSSGPIILGDRCFVEDGAVLLNDAPDEMQIGDGNLFESGCIVESHRVGNGNWFEPKSYARMGSVIGSNCLIGSGVVVAAGEHILDNSILVAVQTPEGDIRRITRVQSDYLIKMHSSLIQKYVDIFPRGSKSVYALEKHHELRQ</sequence>
<dbReference type="Gene3D" id="2.160.10.10">
    <property type="entry name" value="Hexapeptide repeat proteins"/>
    <property type="match status" value="1"/>
</dbReference>
<comment type="subcellular location">
    <subcellularLocation>
        <location evidence="1">Cytoplasm</location>
        <location evidence="1">Cytoskeleton</location>
    </subcellularLocation>
</comment>
<dbReference type="Proteomes" id="UP001158986">
    <property type="component" value="Unassembled WGS sequence"/>
</dbReference>
<keyword evidence="9" id="KW-1185">Reference proteome</keyword>
<comment type="function">
    <text evidence="6">Part of the dynactin complex that activates the molecular motor dynein for ultra-processive transport along microtubules.</text>
</comment>
<dbReference type="GO" id="GO:0070840">
    <property type="term" value="F:dynein complex binding"/>
    <property type="evidence" value="ECO:0007669"/>
    <property type="project" value="TreeGrafter"/>
</dbReference>
<dbReference type="Proteomes" id="UP001160483">
    <property type="component" value="Unassembled WGS sequence"/>
</dbReference>
<dbReference type="GO" id="GO:0005869">
    <property type="term" value="C:dynactin complex"/>
    <property type="evidence" value="ECO:0007669"/>
    <property type="project" value="InterPro"/>
</dbReference>
<evidence type="ECO:0000313" key="10">
    <source>
        <dbReference type="Proteomes" id="UP001160483"/>
    </source>
</evidence>
<dbReference type="AlphaFoldDB" id="A0AAU9KS17"/>
<evidence type="ECO:0000256" key="4">
    <source>
        <dbReference type="ARBA" id="ARBA00022490"/>
    </source>
</evidence>
<evidence type="ECO:0000313" key="7">
    <source>
        <dbReference type="EMBL" id="CAH0477156.1"/>
    </source>
</evidence>
<dbReference type="EMBL" id="CAKLCB010000253">
    <property type="protein sequence ID" value="CAH0517883.1"/>
    <property type="molecule type" value="Genomic_DNA"/>
</dbReference>
<comment type="similarity">
    <text evidence="2">Belongs to the dynactin subunits 5/6 family. Dynactin subunit 6 subfamily.</text>
</comment>
<keyword evidence="4" id="KW-0963">Cytoplasm</keyword>
<comment type="caution">
    <text evidence="7">The sequence shown here is derived from an EMBL/GenBank/DDBJ whole genome shotgun (WGS) entry which is preliminary data.</text>
</comment>
<gene>
    <name evidence="8" type="ORF">PBS001_LOCUS4469</name>
    <name evidence="7" type="ORF">PBS003_LOCUS3909</name>
</gene>